<organism evidence="1 2">
    <name type="scientific">Actinoplanes derwentensis</name>
    <dbReference type="NCBI Taxonomy" id="113562"/>
    <lineage>
        <taxon>Bacteria</taxon>
        <taxon>Bacillati</taxon>
        <taxon>Actinomycetota</taxon>
        <taxon>Actinomycetes</taxon>
        <taxon>Micromonosporales</taxon>
        <taxon>Micromonosporaceae</taxon>
        <taxon>Actinoplanes</taxon>
    </lineage>
</organism>
<evidence type="ECO:0000313" key="1">
    <source>
        <dbReference type="EMBL" id="SDS61936.1"/>
    </source>
</evidence>
<dbReference type="Proteomes" id="UP000198688">
    <property type="component" value="Chromosome I"/>
</dbReference>
<sequence length="103" mass="10896">MPDTGRVIEHLQRRTGAWETTAGKSDDSGALDVSISCIDGGHLTLTYTGKSPKAATASVPCQGSVTHNRDEALPPGPVDIAIIPDGTQKWSVLIVRGMQVEKE</sequence>
<reference evidence="1 2" key="1">
    <citation type="submission" date="2016-10" db="EMBL/GenBank/DDBJ databases">
        <authorList>
            <person name="de Groot N.N."/>
        </authorList>
    </citation>
    <scope>NUCLEOTIDE SEQUENCE [LARGE SCALE GENOMIC DNA]</scope>
    <source>
        <strain evidence="1 2">DSM 43941</strain>
    </source>
</reference>
<keyword evidence="2" id="KW-1185">Reference proteome</keyword>
<gene>
    <name evidence="1" type="ORF">SAMN04489716_1196</name>
</gene>
<accession>A0A1H1TPS3</accession>
<dbReference type="RefSeq" id="WP_092542352.1">
    <property type="nucleotide sequence ID" value="NZ_BOMJ01000020.1"/>
</dbReference>
<proteinExistence type="predicted"/>
<evidence type="ECO:0000313" key="2">
    <source>
        <dbReference type="Proteomes" id="UP000198688"/>
    </source>
</evidence>
<protein>
    <submittedName>
        <fullName evidence="1">Uncharacterized protein</fullName>
    </submittedName>
</protein>
<dbReference type="EMBL" id="LT629758">
    <property type="protein sequence ID" value="SDS61936.1"/>
    <property type="molecule type" value="Genomic_DNA"/>
</dbReference>
<name>A0A1H1TPS3_9ACTN</name>
<dbReference type="OrthoDB" id="3298601at2"/>
<dbReference type="AlphaFoldDB" id="A0A1H1TPS3"/>